<dbReference type="InterPro" id="IPR007351">
    <property type="entry name" value="YjbR"/>
</dbReference>
<dbReference type="Pfam" id="PF04237">
    <property type="entry name" value="YjbR"/>
    <property type="match status" value="1"/>
</dbReference>
<evidence type="ECO:0000313" key="2">
    <source>
        <dbReference type="Proteomes" id="UP000199455"/>
    </source>
</evidence>
<dbReference type="InterPro" id="IPR038056">
    <property type="entry name" value="YjbR-like_sf"/>
</dbReference>
<gene>
    <name evidence="1" type="ORF">SAMN04488024_11582</name>
</gene>
<evidence type="ECO:0000313" key="1">
    <source>
        <dbReference type="EMBL" id="SDE27688.1"/>
    </source>
</evidence>
<dbReference type="GO" id="GO:0003677">
    <property type="term" value="F:DNA binding"/>
    <property type="evidence" value="ECO:0007669"/>
    <property type="project" value="UniProtKB-KW"/>
</dbReference>
<sequence>MDIETFREYCLSLPGTTEGMKWGHLCFMIEEKMFFIIAIDEDNSFSIKCDPEEFDALTAREGIQQAHHMAKRQWIRVANLEVFNDTELKSRVEASRAMVLAKLSKKVQAKYV</sequence>
<dbReference type="STRING" id="390242.SAMN04488024_11582"/>
<reference evidence="2" key="1">
    <citation type="submission" date="2016-10" db="EMBL/GenBank/DDBJ databases">
        <authorList>
            <person name="Varghese N."/>
            <person name="Submissions S."/>
        </authorList>
    </citation>
    <scope>NUCLEOTIDE SEQUENCE [LARGE SCALE GENOMIC DNA]</scope>
    <source>
        <strain evidence="2">DSM 18609</strain>
    </source>
</reference>
<accession>A0A1G7BKR1</accession>
<dbReference type="RefSeq" id="WP_090772651.1">
    <property type="nucleotide sequence ID" value="NZ_FMZH01000015.1"/>
</dbReference>
<dbReference type="PANTHER" id="PTHR35145">
    <property type="entry name" value="CYTOPLASMIC PROTEIN-RELATED"/>
    <property type="match status" value="1"/>
</dbReference>
<dbReference type="Proteomes" id="UP000199455">
    <property type="component" value="Unassembled WGS sequence"/>
</dbReference>
<dbReference type="PANTHER" id="PTHR35145:SF1">
    <property type="entry name" value="CYTOPLASMIC PROTEIN"/>
    <property type="match status" value="1"/>
</dbReference>
<dbReference type="SUPFAM" id="SSF142906">
    <property type="entry name" value="YjbR-like"/>
    <property type="match status" value="1"/>
</dbReference>
<protein>
    <submittedName>
        <fullName evidence="1">Predicted DNA-binding protein, MmcQ/YjbR family</fullName>
    </submittedName>
</protein>
<keyword evidence="2" id="KW-1185">Reference proteome</keyword>
<dbReference type="InterPro" id="IPR058532">
    <property type="entry name" value="YjbR/MT2646/Rv2570-like"/>
</dbReference>
<dbReference type="AlphaFoldDB" id="A0A1G7BKR1"/>
<dbReference type="Gene3D" id="3.90.1150.30">
    <property type="match status" value="1"/>
</dbReference>
<dbReference type="EMBL" id="FMZH01000015">
    <property type="protein sequence ID" value="SDE27688.1"/>
    <property type="molecule type" value="Genomic_DNA"/>
</dbReference>
<keyword evidence="1" id="KW-0238">DNA-binding</keyword>
<proteinExistence type="predicted"/>
<organism evidence="1 2">
    <name type="scientific">Pedobacter soli</name>
    <dbReference type="NCBI Taxonomy" id="390242"/>
    <lineage>
        <taxon>Bacteria</taxon>
        <taxon>Pseudomonadati</taxon>
        <taxon>Bacteroidota</taxon>
        <taxon>Sphingobacteriia</taxon>
        <taxon>Sphingobacteriales</taxon>
        <taxon>Sphingobacteriaceae</taxon>
        <taxon>Pedobacter</taxon>
    </lineage>
</organism>
<name>A0A1G7BKR1_9SPHI</name>